<accession>A0AAU9IZS3</accession>
<name>A0AAU9IZS3_9CILI</name>
<reference evidence="2" key="1">
    <citation type="submission" date="2021-09" db="EMBL/GenBank/DDBJ databases">
        <authorList>
            <consortium name="AG Swart"/>
            <person name="Singh M."/>
            <person name="Singh A."/>
            <person name="Seah K."/>
            <person name="Emmerich C."/>
        </authorList>
    </citation>
    <scope>NUCLEOTIDE SEQUENCE</scope>
    <source>
        <strain evidence="2">ATCC30299</strain>
    </source>
</reference>
<organism evidence="2 3">
    <name type="scientific">Blepharisma stoltei</name>
    <dbReference type="NCBI Taxonomy" id="1481888"/>
    <lineage>
        <taxon>Eukaryota</taxon>
        <taxon>Sar</taxon>
        <taxon>Alveolata</taxon>
        <taxon>Ciliophora</taxon>
        <taxon>Postciliodesmatophora</taxon>
        <taxon>Heterotrichea</taxon>
        <taxon>Heterotrichida</taxon>
        <taxon>Blepharismidae</taxon>
        <taxon>Blepharisma</taxon>
    </lineage>
</organism>
<dbReference type="Proteomes" id="UP001162131">
    <property type="component" value="Unassembled WGS sequence"/>
</dbReference>
<feature type="region of interest" description="Disordered" evidence="1">
    <location>
        <begin position="1"/>
        <end position="24"/>
    </location>
</feature>
<protein>
    <submittedName>
        <fullName evidence="2">Uncharacterized protein</fullName>
    </submittedName>
</protein>
<evidence type="ECO:0000256" key="1">
    <source>
        <dbReference type="SAM" id="MobiDB-lite"/>
    </source>
</evidence>
<proteinExistence type="predicted"/>
<keyword evidence="3" id="KW-1185">Reference proteome</keyword>
<sequence length="262" mass="30276">MNNKLDEKLTQELEKESEKSNLSDKNEINILSSKKHIKTDISAWNDEFQHTKIPKTLFGKRKSHKTSFSVESNTFDMMDLGPKKSPEKPKNNGFLRGLKFDPGFEAIRDFLQDKEFDKTKDTIDTNGKTHTSTFDYPSNCYFNTTDSNDHFHDKILCDKQMICKILKRAKSGLKGISRILPSCKITTEETLNWFKIRRNNSSKSRPIHSRESSITQSPSRNTKKPYYITTKSIPKAHHIRSKSTERSLDTLIMSGMSIKNYL</sequence>
<evidence type="ECO:0000313" key="3">
    <source>
        <dbReference type="Proteomes" id="UP001162131"/>
    </source>
</evidence>
<evidence type="ECO:0000313" key="2">
    <source>
        <dbReference type="EMBL" id="CAG9320363.1"/>
    </source>
</evidence>
<comment type="caution">
    <text evidence="2">The sequence shown here is derived from an EMBL/GenBank/DDBJ whole genome shotgun (WGS) entry which is preliminary data.</text>
</comment>
<feature type="region of interest" description="Disordered" evidence="1">
    <location>
        <begin position="202"/>
        <end position="225"/>
    </location>
</feature>
<dbReference type="AlphaFoldDB" id="A0AAU9IZS3"/>
<dbReference type="EMBL" id="CAJZBQ010000025">
    <property type="protein sequence ID" value="CAG9320363.1"/>
    <property type="molecule type" value="Genomic_DNA"/>
</dbReference>
<gene>
    <name evidence="2" type="ORF">BSTOLATCC_MIC26280</name>
</gene>